<proteinExistence type="predicted"/>
<gene>
    <name evidence="1" type="ORF">LPE_00660</name>
</gene>
<dbReference type="Pfam" id="PF10604">
    <property type="entry name" value="Polyketide_cyc2"/>
    <property type="match status" value="1"/>
</dbReference>
<dbReference type="EMBL" id="FR871765">
    <property type="protein sequence ID" value="CCB81651.1"/>
    <property type="molecule type" value="Genomic_DNA"/>
</dbReference>
<reference evidence="1" key="1">
    <citation type="journal article" date="2011" name="J. Bacteriol.">
        <title>Annotated genome sequence of Lactobacillus pentosus MP-10, which has probiotic potential, from naturally fermented Alorena green table olives.</title>
        <authorList>
            <person name="Abriouel H."/>
            <person name="Benomar N."/>
            <person name="Perez Pulido R."/>
            <person name="Canamero M.M."/>
            <person name="Galvez A."/>
        </authorList>
    </citation>
    <scope>NUCLEOTIDE SEQUENCE</scope>
    <source>
        <strain evidence="1">MP-10</strain>
    </source>
</reference>
<evidence type="ECO:0000313" key="1">
    <source>
        <dbReference type="EMBL" id="CCB81651.1"/>
    </source>
</evidence>
<name>F6ISY1_LACPE</name>
<dbReference type="InterPro" id="IPR019587">
    <property type="entry name" value="Polyketide_cyclase/dehydratase"/>
</dbReference>
<dbReference type="InterPro" id="IPR023393">
    <property type="entry name" value="START-like_dom_sf"/>
</dbReference>
<evidence type="ECO:0008006" key="2">
    <source>
        <dbReference type="Google" id="ProtNLM"/>
    </source>
</evidence>
<sequence>MCVTFIKCGWCGWDASIVAVFGGYIMTKTLFTNRILAHASLATVRRLLADPLNLPMWATAVTTVAPATNGYTLERAGAAINQSERLRVTTHDNQVIYQGVGDQLAYQVTFTLTADASGQTTVDEQVSLLEEAPSWLPLPLIKPVMQRDFQRKLNQFAALAGAHRDDD</sequence>
<protein>
    <recommendedName>
        <fullName evidence="2">SRPBCC family protein</fullName>
    </recommendedName>
</protein>
<dbReference type="SUPFAM" id="SSF55961">
    <property type="entry name" value="Bet v1-like"/>
    <property type="match status" value="1"/>
</dbReference>
<organism evidence="1">
    <name type="scientific">Lactiplantibacillus pentosus MP-10</name>
    <dbReference type="NCBI Taxonomy" id="1028490"/>
    <lineage>
        <taxon>Bacteria</taxon>
        <taxon>Bacillati</taxon>
        <taxon>Bacillota</taxon>
        <taxon>Bacilli</taxon>
        <taxon>Lactobacillales</taxon>
        <taxon>Lactobacillaceae</taxon>
        <taxon>Lactiplantibacillus</taxon>
    </lineage>
</organism>
<accession>F6ISY1</accession>
<dbReference type="AlphaFoldDB" id="F6ISY1"/>
<dbReference type="Gene3D" id="3.30.530.20">
    <property type="match status" value="1"/>
</dbReference>